<feature type="domain" description="PHD-type" evidence="9">
    <location>
        <begin position="873"/>
        <end position="928"/>
    </location>
</feature>
<proteinExistence type="inferred from homology"/>
<dbReference type="PROSITE" id="PS50016">
    <property type="entry name" value="ZF_PHD_2"/>
    <property type="match status" value="1"/>
</dbReference>
<dbReference type="InterPro" id="IPR011011">
    <property type="entry name" value="Znf_FYVE_PHD"/>
</dbReference>
<dbReference type="PANTHER" id="PTHR47526">
    <property type="entry name" value="ATP-DEPENDENT DNA HELICASE"/>
    <property type="match status" value="1"/>
</dbReference>
<name>A0A2B4R737_STYPI</name>
<evidence type="ECO:0000313" key="11">
    <source>
        <dbReference type="Proteomes" id="UP000225706"/>
    </source>
</evidence>
<dbReference type="SUPFAM" id="SSF54001">
    <property type="entry name" value="Cysteine proteinases"/>
    <property type="match status" value="1"/>
</dbReference>
<dbReference type="Gene3D" id="3.30.40.10">
    <property type="entry name" value="Zinc/RING finger domain, C3HC4 (zinc finger)"/>
    <property type="match status" value="2"/>
</dbReference>
<dbReference type="InterPro" id="IPR019787">
    <property type="entry name" value="Znf_PHD-finger"/>
</dbReference>
<dbReference type="STRING" id="50429.A0A2B4R737"/>
<accession>A0A2B4R737</accession>
<comment type="caution">
    <text evidence="10">The sequence shown here is derived from an EMBL/GenBank/DDBJ whole genome shotgun (WGS) entry which is preliminary data.</text>
</comment>
<evidence type="ECO:0000256" key="6">
    <source>
        <dbReference type="ARBA" id="ARBA00022833"/>
    </source>
</evidence>
<dbReference type="InterPro" id="IPR001965">
    <property type="entry name" value="Znf_PHD"/>
</dbReference>
<keyword evidence="6" id="KW-0862">Zinc</keyword>
<keyword evidence="2" id="KW-0645">Protease</keyword>
<keyword evidence="5" id="KW-0378">Hydrolase</keyword>
<evidence type="ECO:0000256" key="3">
    <source>
        <dbReference type="ARBA" id="ARBA00022723"/>
    </source>
</evidence>
<dbReference type="Pfam" id="PF09588">
    <property type="entry name" value="YqaJ"/>
    <property type="match status" value="1"/>
</dbReference>
<dbReference type="Pfam" id="PF02902">
    <property type="entry name" value="Peptidase_C48"/>
    <property type="match status" value="1"/>
</dbReference>
<dbReference type="InterPro" id="IPR011335">
    <property type="entry name" value="Restrct_endonuc-II-like"/>
</dbReference>
<dbReference type="InterPro" id="IPR003653">
    <property type="entry name" value="Peptidase_C48_C"/>
</dbReference>
<dbReference type="SUPFAM" id="SSF52980">
    <property type="entry name" value="Restriction endonuclease-like"/>
    <property type="match status" value="1"/>
</dbReference>
<protein>
    <submittedName>
        <fullName evidence="10">Inhibitor of growth protein 5</fullName>
    </submittedName>
</protein>
<feature type="compositionally biased region" description="Acidic residues" evidence="8">
    <location>
        <begin position="14"/>
        <end position="31"/>
    </location>
</feature>
<evidence type="ECO:0000313" key="10">
    <source>
        <dbReference type="EMBL" id="PFX12085.1"/>
    </source>
</evidence>
<dbReference type="Proteomes" id="UP000225706">
    <property type="component" value="Unassembled WGS sequence"/>
</dbReference>
<dbReference type="GO" id="GO:0006281">
    <property type="term" value="P:DNA repair"/>
    <property type="evidence" value="ECO:0007669"/>
    <property type="project" value="UniProtKB-ARBA"/>
</dbReference>
<keyword evidence="11" id="KW-1185">Reference proteome</keyword>
<dbReference type="InterPro" id="IPR038765">
    <property type="entry name" value="Papain-like_cys_pep_sf"/>
</dbReference>
<dbReference type="OrthoDB" id="5969273at2759"/>
<dbReference type="EMBL" id="LSMT01001600">
    <property type="protein sequence ID" value="PFX12085.1"/>
    <property type="molecule type" value="Genomic_DNA"/>
</dbReference>
<evidence type="ECO:0000256" key="8">
    <source>
        <dbReference type="SAM" id="MobiDB-lite"/>
    </source>
</evidence>
<evidence type="ECO:0000256" key="7">
    <source>
        <dbReference type="PROSITE-ProRule" id="PRU00146"/>
    </source>
</evidence>
<evidence type="ECO:0000256" key="4">
    <source>
        <dbReference type="ARBA" id="ARBA00022771"/>
    </source>
</evidence>
<dbReference type="Gene3D" id="3.40.395.10">
    <property type="entry name" value="Adenoviral Proteinase, Chain A"/>
    <property type="match status" value="1"/>
</dbReference>
<dbReference type="CDD" id="cd15489">
    <property type="entry name" value="PHD_SF"/>
    <property type="match status" value="1"/>
</dbReference>
<sequence>MHRVGKDYNSMSEDNADECNTENFEEKDEEDSTLIPLLSDYSKKLDSRVKRRYIEKISMIGIDPATLWHAKLDPECLPPIEASDLLSYLVLDTSYYTAQQFKAFKSLEAYKHMVSGFITCVQGKVIAGKYVVLAKVRHSQRMNDPLIPIWVIASQEGTIISAHCMGCKAGLAETCSHVASVLFYIEAWTRIHGKLACTQVKCTWLLPTFNSCQNQMHRVGKDYNSMSEDNADECNTENFEEKDEEDSTLIPLLSDYSKKLDSRVKRRYIEKISMIGIDPATLWHAKLDPECLPPIEASDLLSYLVLDTSYYTAQQFKAFKSLEAYKHMVSGFITCVQGKVIAGKYVVLAKVRHSQRMNDPLIPIWVIASQEGTIISAHCMGCKAGLAETCSHVASVLFYIEAWTRIHGKLACTQVKCTWLLPTYVNEVPYARARDINFKSAKKLKEEMDLKIDACVDDNQSETPAPARNIKASNMSVRPLDEEEMNAQLKKLNDLNVKPVILSLFKPYSERFISRSQNIVTMPDLYDPSNLNLSYPDLLKQCFEVKLDLTDSELDAIEADTRKQSKSNLFFRHRAGRIGASVCWAVAHSNPMQPSQSLIKSLCYPHLFKVTSKAITHGKKYEKSAVESYVFLMSQTHKDFQVKYCGMLVDKEHPWLHATPDFMASCSCCGDGCGEVKCPYGIENGDFETYISKKTSCLEKVNGELRLKKNHQYYYQVQQQLNITKLKYCDFVVFAFNVNNQPMIFQERIYPDFNLWELLQPKLTKFWRICILPEILGRWYTRKYHTPSLVQVPVSGNDNMICYCRKATGEQTITCSNPKCPYLKFHLSCLRSSDQVPKKWYCPTCRLLPDFKSNAKTRNAIEQDICKKALSLDSVCICNSKPRPGDRLLQCHSEECLNGKFFHLHCLKYKRMPNNSKSTWICNSCKEKLYKVNNVNISTVQSGENTTSTLNPSIPSTTCTSSIPQNLCGGVDGTVDDLSIRGSDAECDSNDDVQIMKVCRGNIDKTASLGNLIQAEYDIIESPNGWLDCTVIQEAHILLKQVNPMIKGFQRTTLGPARNFDVVTSEFVQILHTGNHHWVCTSSVGCLPGTVNLYDSLFHDIIANEVEEQLKDLMANKLTGINIVPVQQQGNGSDCGVFSIAFATCIVYGRDPGMVTFDVPQMRPHLSRCLKTGVLSPFPQV</sequence>
<dbReference type="AlphaFoldDB" id="A0A2B4R737"/>
<dbReference type="CDD" id="cd22343">
    <property type="entry name" value="PDDEXK_lambda_exonuclease-like"/>
    <property type="match status" value="1"/>
</dbReference>
<dbReference type="Gene3D" id="3.90.320.10">
    <property type="match status" value="1"/>
</dbReference>
<evidence type="ECO:0000256" key="5">
    <source>
        <dbReference type="ARBA" id="ARBA00022801"/>
    </source>
</evidence>
<evidence type="ECO:0000256" key="2">
    <source>
        <dbReference type="ARBA" id="ARBA00022670"/>
    </source>
</evidence>
<dbReference type="InterPro" id="IPR013083">
    <property type="entry name" value="Znf_RING/FYVE/PHD"/>
</dbReference>
<organism evidence="10 11">
    <name type="scientific">Stylophora pistillata</name>
    <name type="common">Smooth cauliflower coral</name>
    <dbReference type="NCBI Taxonomy" id="50429"/>
    <lineage>
        <taxon>Eukaryota</taxon>
        <taxon>Metazoa</taxon>
        <taxon>Cnidaria</taxon>
        <taxon>Anthozoa</taxon>
        <taxon>Hexacorallia</taxon>
        <taxon>Scleractinia</taxon>
        <taxon>Astrocoeniina</taxon>
        <taxon>Pocilloporidae</taxon>
        <taxon>Stylophora</taxon>
    </lineage>
</organism>
<dbReference type="InterPro" id="IPR019080">
    <property type="entry name" value="YqaJ_viral_recombinase"/>
</dbReference>
<dbReference type="GO" id="GO:0006508">
    <property type="term" value="P:proteolysis"/>
    <property type="evidence" value="ECO:0007669"/>
    <property type="project" value="UniProtKB-KW"/>
</dbReference>
<reference evidence="11" key="1">
    <citation type="journal article" date="2017" name="bioRxiv">
        <title>Comparative analysis of the genomes of Stylophora pistillata and Acropora digitifera provides evidence for extensive differences between species of corals.</title>
        <authorList>
            <person name="Voolstra C.R."/>
            <person name="Li Y."/>
            <person name="Liew Y.J."/>
            <person name="Baumgarten S."/>
            <person name="Zoccola D."/>
            <person name="Flot J.-F."/>
            <person name="Tambutte S."/>
            <person name="Allemand D."/>
            <person name="Aranda M."/>
        </authorList>
    </citation>
    <scope>NUCLEOTIDE SEQUENCE [LARGE SCALE GENOMIC DNA]</scope>
</reference>
<dbReference type="InterPro" id="IPR011604">
    <property type="entry name" value="PDDEXK-like_dom_sf"/>
</dbReference>
<feature type="region of interest" description="Disordered" evidence="8">
    <location>
        <begin position="1"/>
        <end position="31"/>
    </location>
</feature>
<dbReference type="PANTHER" id="PTHR47526:SF3">
    <property type="entry name" value="PHD-TYPE DOMAIN-CONTAINING PROTEIN"/>
    <property type="match status" value="1"/>
</dbReference>
<dbReference type="SMART" id="SM00249">
    <property type="entry name" value="PHD"/>
    <property type="match status" value="2"/>
</dbReference>
<dbReference type="SUPFAM" id="SSF57903">
    <property type="entry name" value="FYVE/PHD zinc finger"/>
    <property type="match status" value="2"/>
</dbReference>
<evidence type="ECO:0000259" key="9">
    <source>
        <dbReference type="PROSITE" id="PS50016"/>
    </source>
</evidence>
<dbReference type="GO" id="GO:0008270">
    <property type="term" value="F:zinc ion binding"/>
    <property type="evidence" value="ECO:0007669"/>
    <property type="project" value="UniProtKB-KW"/>
</dbReference>
<comment type="similarity">
    <text evidence="1">Belongs to the peptidase C48 family.</text>
</comment>
<gene>
    <name evidence="10" type="primary">ING5</name>
    <name evidence="10" type="ORF">AWC38_SpisGene24011</name>
</gene>
<dbReference type="GO" id="GO:0008234">
    <property type="term" value="F:cysteine-type peptidase activity"/>
    <property type="evidence" value="ECO:0007669"/>
    <property type="project" value="InterPro"/>
</dbReference>
<keyword evidence="4 7" id="KW-0863">Zinc-finger</keyword>
<evidence type="ECO:0000256" key="1">
    <source>
        <dbReference type="ARBA" id="ARBA00005234"/>
    </source>
</evidence>
<keyword evidence="3" id="KW-0479">Metal-binding</keyword>